<dbReference type="Pfam" id="PF12537">
    <property type="entry name" value="GPHR_N"/>
    <property type="match status" value="1"/>
</dbReference>
<dbReference type="GO" id="GO:0016020">
    <property type="term" value="C:membrane"/>
    <property type="evidence" value="ECO:0007669"/>
    <property type="project" value="UniProtKB-SubCell"/>
</dbReference>
<evidence type="ECO:0000259" key="7">
    <source>
        <dbReference type="Pfam" id="PF12430"/>
    </source>
</evidence>
<feature type="transmembrane region" description="Helical" evidence="6">
    <location>
        <begin position="329"/>
        <end position="350"/>
    </location>
</feature>
<dbReference type="AlphaFoldDB" id="A0A427XWJ5"/>
<evidence type="ECO:0000256" key="6">
    <source>
        <dbReference type="SAM" id="Phobius"/>
    </source>
</evidence>
<feature type="transmembrane region" description="Helical" evidence="6">
    <location>
        <begin position="529"/>
        <end position="556"/>
    </location>
</feature>
<dbReference type="PANTHER" id="PTHR15948">
    <property type="entry name" value="G-PROTEIN COUPLED RECEPTOR 89-RELATED"/>
    <property type="match status" value="1"/>
</dbReference>
<feature type="compositionally biased region" description="Low complexity" evidence="5">
    <location>
        <begin position="56"/>
        <end position="69"/>
    </location>
</feature>
<name>A0A427XWJ5_9TREE</name>
<evidence type="ECO:0000313" key="9">
    <source>
        <dbReference type="EMBL" id="RSH83095.1"/>
    </source>
</evidence>
<dbReference type="PANTHER" id="PTHR15948:SF0">
    <property type="entry name" value="GOLGI PH REGULATOR A-RELATED"/>
    <property type="match status" value="1"/>
</dbReference>
<evidence type="ECO:0008006" key="11">
    <source>
        <dbReference type="Google" id="ProtNLM"/>
    </source>
</evidence>
<evidence type="ECO:0000256" key="1">
    <source>
        <dbReference type="ARBA" id="ARBA00004141"/>
    </source>
</evidence>
<protein>
    <recommendedName>
        <fullName evidence="11">Abscisic acid G-protein coupled receptor-domain-containing protein</fullName>
    </recommendedName>
</protein>
<dbReference type="OrthoDB" id="264392at2759"/>
<feature type="transmembrane region" description="Helical" evidence="6">
    <location>
        <begin position="584"/>
        <end position="602"/>
    </location>
</feature>
<feature type="compositionally biased region" description="Low complexity" evidence="5">
    <location>
        <begin position="119"/>
        <end position="128"/>
    </location>
</feature>
<gene>
    <name evidence="9" type="ORF">EHS24_006752</name>
</gene>
<evidence type="ECO:0000256" key="2">
    <source>
        <dbReference type="ARBA" id="ARBA00022692"/>
    </source>
</evidence>
<feature type="domain" description="Abscisic acid G-protein coupled receptor-like" evidence="7">
    <location>
        <begin position="525"/>
        <end position="768"/>
    </location>
</feature>
<dbReference type="EMBL" id="RSCE01000004">
    <property type="protein sequence ID" value="RSH83095.1"/>
    <property type="molecule type" value="Genomic_DNA"/>
</dbReference>
<keyword evidence="2 6" id="KW-0812">Transmembrane</keyword>
<feature type="transmembrane region" description="Helical" evidence="6">
    <location>
        <begin position="645"/>
        <end position="666"/>
    </location>
</feature>
<keyword evidence="10" id="KW-1185">Reference proteome</keyword>
<dbReference type="Proteomes" id="UP000279236">
    <property type="component" value="Unassembled WGS sequence"/>
</dbReference>
<evidence type="ECO:0000256" key="3">
    <source>
        <dbReference type="ARBA" id="ARBA00022989"/>
    </source>
</evidence>
<reference evidence="9 10" key="1">
    <citation type="submission" date="2018-11" db="EMBL/GenBank/DDBJ databases">
        <title>Genome sequence of Apiotrichum porosum DSM 27194.</title>
        <authorList>
            <person name="Aliyu H."/>
            <person name="Gorte O."/>
            <person name="Ochsenreither K."/>
        </authorList>
    </citation>
    <scope>NUCLEOTIDE SEQUENCE [LARGE SCALE GENOMIC DNA]</scope>
    <source>
        <strain evidence="9 10">DSM 27194</strain>
    </source>
</reference>
<dbReference type="RefSeq" id="XP_028477047.1">
    <property type="nucleotide sequence ID" value="XM_028622155.1"/>
</dbReference>
<feature type="region of interest" description="Disordered" evidence="5">
    <location>
        <begin position="52"/>
        <end position="78"/>
    </location>
</feature>
<comment type="subcellular location">
    <subcellularLocation>
        <location evidence="1">Membrane</location>
        <topology evidence="1">Multi-pass membrane protein</topology>
    </subcellularLocation>
</comment>
<evidence type="ECO:0000313" key="10">
    <source>
        <dbReference type="Proteomes" id="UP000279236"/>
    </source>
</evidence>
<dbReference type="GeneID" id="39591295"/>
<feature type="transmembrane region" description="Helical" evidence="6">
    <location>
        <begin position="18"/>
        <end position="35"/>
    </location>
</feature>
<organism evidence="9 10">
    <name type="scientific">Apiotrichum porosum</name>
    <dbReference type="NCBI Taxonomy" id="105984"/>
    <lineage>
        <taxon>Eukaryota</taxon>
        <taxon>Fungi</taxon>
        <taxon>Dikarya</taxon>
        <taxon>Basidiomycota</taxon>
        <taxon>Agaricomycotina</taxon>
        <taxon>Tremellomycetes</taxon>
        <taxon>Trichosporonales</taxon>
        <taxon>Trichosporonaceae</taxon>
        <taxon>Apiotrichum</taxon>
    </lineage>
</organism>
<feature type="region of interest" description="Disordered" evidence="5">
    <location>
        <begin position="114"/>
        <end position="198"/>
    </location>
</feature>
<evidence type="ECO:0000256" key="4">
    <source>
        <dbReference type="ARBA" id="ARBA00023136"/>
    </source>
</evidence>
<feature type="transmembrane region" description="Helical" evidence="6">
    <location>
        <begin position="614"/>
        <end position="633"/>
    </location>
</feature>
<proteinExistence type="predicted"/>
<feature type="transmembrane region" description="Helical" evidence="6">
    <location>
        <begin position="396"/>
        <end position="416"/>
    </location>
</feature>
<accession>A0A427XWJ5</accession>
<dbReference type="InterPro" id="IPR025969">
    <property type="entry name" value="ABA_GPCR_dom"/>
</dbReference>
<evidence type="ECO:0000256" key="5">
    <source>
        <dbReference type="SAM" id="MobiDB-lite"/>
    </source>
</evidence>
<keyword evidence="4 6" id="KW-0472">Membrane</keyword>
<feature type="transmembrane region" description="Helical" evidence="6">
    <location>
        <begin position="283"/>
        <end position="308"/>
    </location>
</feature>
<feature type="transmembrane region" description="Helical" evidence="6">
    <location>
        <begin position="745"/>
        <end position="767"/>
    </location>
</feature>
<feature type="transmembrane region" description="Helical" evidence="6">
    <location>
        <begin position="250"/>
        <end position="271"/>
    </location>
</feature>
<evidence type="ECO:0000259" key="8">
    <source>
        <dbReference type="Pfam" id="PF12537"/>
    </source>
</evidence>
<dbReference type="Pfam" id="PF12430">
    <property type="entry name" value="ABA_GPCR"/>
    <property type="match status" value="1"/>
</dbReference>
<dbReference type="InterPro" id="IPR022535">
    <property type="entry name" value="Golgi_pH-regulator_cons_dom"/>
</dbReference>
<sequence>MPSSTTIPSLGAAKPPPIVLDTLFLLALRGVYFLLARRYLLAHLSPALRDLSKPELGLPQPAAQQSASSSGGGRDRANSRVSIASIASGRSAGGFSTRGQRSASNVSAMSGLGVGVAGPGPSSSSLPPIDGDDQEELLLSPVNDTDHDIDDTGDDSSYPPSPGSRMLPDSGPSSPHVHVVALSPPRSRSPTPGAAPPIEMSLLGAKLREASSRPRQVLELAHPRGGASSAGGSVRRAKRAARGLSRVSRILFAVCFAESMNLLTLVVFHALGVLHSRGRAVNFSVSLHVLLGLILIVVPLVQCLLFTYRSSRDNATPSTVVSRGSSLPLVSRVLISLIPFSLYIFLFTRIPPYITAVASSAAAQVVDDNEGIGGTIEHWESGPEGWERGGWLAPSLGRVVVTGVLIMASLSGIGAVRTAWDYLEEAAGTGQRPVTDADVLQAERSLYRVRHDLVAKRDELNRVAAGNADGSTPGGGWMTRVFGSKADQEAAALGAELQGLQQMEADIARTLATVKLRRKRQGFRNTARGTMYVVLGYIFAIYCAARLLMCLVSLFVAPLSTSSIPHADANDQKAHGKGNVNGDWISFILALGLAHLPLPFGFKDDIPTTARGISLLLTGALILSSLAMVMRWLTRVLRLTSKTVGAGFLLLTLGQLFATYVISLLVQLRTSLPPAPADAVDTVVDALNATAAAALATATATAAGLGATESAVETAAEVAKEVAQQTAEALATDDSLLRSLPDFHVFGRLFDAVFLLAALSTAVYRYIAMKVANDDSEMYAALGM</sequence>
<feature type="domain" description="Golgi pH regulator conserved" evidence="8">
    <location>
        <begin position="395"/>
        <end position="460"/>
    </location>
</feature>
<keyword evidence="3 6" id="KW-1133">Transmembrane helix</keyword>
<comment type="caution">
    <text evidence="9">The sequence shown here is derived from an EMBL/GenBank/DDBJ whole genome shotgun (WGS) entry which is preliminary data.</text>
</comment>
<dbReference type="InterPro" id="IPR015672">
    <property type="entry name" value="GPHR/GTG"/>
</dbReference>